<evidence type="ECO:0000313" key="1">
    <source>
        <dbReference type="EMBL" id="KAJ2761021.1"/>
    </source>
</evidence>
<accession>A0ACC1JL23</accession>
<dbReference type="EMBL" id="JANBUJ010003337">
    <property type="protein sequence ID" value="KAJ2761021.1"/>
    <property type="molecule type" value="Genomic_DNA"/>
</dbReference>
<evidence type="ECO:0000313" key="2">
    <source>
        <dbReference type="Proteomes" id="UP001140234"/>
    </source>
</evidence>
<gene>
    <name evidence="1" type="ORF">IWQ57_006158</name>
</gene>
<organism evidence="1 2">
    <name type="scientific">Coemansia nantahalensis</name>
    <dbReference type="NCBI Taxonomy" id="2789366"/>
    <lineage>
        <taxon>Eukaryota</taxon>
        <taxon>Fungi</taxon>
        <taxon>Fungi incertae sedis</taxon>
        <taxon>Zoopagomycota</taxon>
        <taxon>Kickxellomycotina</taxon>
        <taxon>Kickxellomycetes</taxon>
        <taxon>Kickxellales</taxon>
        <taxon>Kickxellaceae</taxon>
        <taxon>Coemansia</taxon>
    </lineage>
</organism>
<name>A0ACC1JL23_9FUNG</name>
<sequence>MLRCGAIRSTLSRLQQRRQLLPVRSARGFADDGGSPATDGDARHREFSKRFVEALREAKTEPPKSPASDAAAADADKELAAEIARLFDASKVKTTPELFKRREQLRAEYPELFKGISDSDLDG</sequence>
<protein>
    <submittedName>
        <fullName evidence="1">Uncharacterized protein</fullName>
    </submittedName>
</protein>
<comment type="caution">
    <text evidence="1">The sequence shown here is derived from an EMBL/GenBank/DDBJ whole genome shotgun (WGS) entry which is preliminary data.</text>
</comment>
<keyword evidence="2" id="KW-1185">Reference proteome</keyword>
<dbReference type="Proteomes" id="UP001140234">
    <property type="component" value="Unassembled WGS sequence"/>
</dbReference>
<reference evidence="1" key="1">
    <citation type="submission" date="2022-07" db="EMBL/GenBank/DDBJ databases">
        <title>Phylogenomic reconstructions and comparative analyses of Kickxellomycotina fungi.</title>
        <authorList>
            <person name="Reynolds N.K."/>
            <person name="Stajich J.E."/>
            <person name="Barry K."/>
            <person name="Grigoriev I.V."/>
            <person name="Crous P."/>
            <person name="Smith M.E."/>
        </authorList>
    </citation>
    <scope>NUCLEOTIDE SEQUENCE</scope>
    <source>
        <strain evidence="1">CBS 109366</strain>
    </source>
</reference>
<proteinExistence type="predicted"/>